<evidence type="ECO:0000313" key="1">
    <source>
        <dbReference type="EMBL" id="KKO73636.1"/>
    </source>
</evidence>
<name>A0A0F9W726_9MICR</name>
<organism evidence="1 2">
    <name type="scientific">Vairimorpha ceranae</name>
    <dbReference type="NCBI Taxonomy" id="40302"/>
    <lineage>
        <taxon>Eukaryota</taxon>
        <taxon>Fungi</taxon>
        <taxon>Fungi incertae sedis</taxon>
        <taxon>Microsporidia</taxon>
        <taxon>Nosematidae</taxon>
        <taxon>Vairimorpha</taxon>
    </lineage>
</organism>
<dbReference type="Proteomes" id="UP000034350">
    <property type="component" value="Unassembled WGS sequence"/>
</dbReference>
<dbReference type="EMBL" id="JPQZ01000357">
    <property type="protein sequence ID" value="KKO73636.1"/>
    <property type="molecule type" value="Genomic_DNA"/>
</dbReference>
<dbReference type="RefSeq" id="XP_024329378.1">
    <property type="nucleotide sequence ID" value="XM_024475301.1"/>
</dbReference>
<dbReference type="AlphaFoldDB" id="A0A0F9W726"/>
<dbReference type="VEuPathDB" id="MicrosporidiaDB:AAJ76_3570002"/>
<feature type="non-terminal residue" evidence="1">
    <location>
        <position position="1"/>
    </location>
</feature>
<dbReference type="OrthoDB" id="10568016at2759"/>
<accession>A0A0F9W726</accession>
<evidence type="ECO:0000313" key="2">
    <source>
        <dbReference type="Proteomes" id="UP000034350"/>
    </source>
</evidence>
<dbReference type="GeneID" id="36320236"/>
<comment type="caution">
    <text evidence="1">The sequence shown here is derived from an EMBL/GenBank/DDBJ whole genome shotgun (WGS) entry which is preliminary data.</text>
</comment>
<protein>
    <submittedName>
        <fullName evidence="1">Uncharacterized protein</fullName>
    </submittedName>
</protein>
<proteinExistence type="predicted"/>
<sequence length="84" mass="9787">IAFKISERHIDEFGWRCMQYACIKYQTTLSIRYGSILSSFRINLKTILKAIYYFSLGLGFTVIKELDQIKKGPLLALKNYSLKD</sequence>
<keyword evidence="2" id="KW-1185">Reference proteome</keyword>
<reference evidence="1 2" key="1">
    <citation type="journal article" date="2015" name="Environ. Microbiol.">
        <title>Genome analyses suggest the presence of polyploidy and recent human-driven expansions in eight global populations of the honeybee pathogen Nosema ceranae.</title>
        <authorList>
            <person name="Pelin A."/>
            <person name="Selman M."/>
            <person name="Aris-Brosou S."/>
            <person name="Farinelli L."/>
            <person name="Corradi N."/>
        </authorList>
    </citation>
    <scope>NUCLEOTIDE SEQUENCE [LARGE SCALE GENOMIC DNA]</scope>
    <source>
        <strain evidence="1 2">PA08 1199</strain>
    </source>
</reference>
<gene>
    <name evidence="1" type="ORF">AAJ76_3570002</name>
</gene>